<feature type="region of interest" description="Disordered" evidence="1">
    <location>
        <begin position="446"/>
        <end position="535"/>
    </location>
</feature>
<dbReference type="Proteomes" id="UP001212841">
    <property type="component" value="Unassembled WGS sequence"/>
</dbReference>
<gene>
    <name evidence="2" type="ORF">HK097_003554</name>
</gene>
<evidence type="ECO:0008006" key="4">
    <source>
        <dbReference type="Google" id="ProtNLM"/>
    </source>
</evidence>
<name>A0AAD5S2G9_9FUNG</name>
<feature type="region of interest" description="Disordered" evidence="1">
    <location>
        <begin position="621"/>
        <end position="785"/>
    </location>
</feature>
<proteinExistence type="predicted"/>
<comment type="caution">
    <text evidence="2">The sequence shown here is derived from an EMBL/GenBank/DDBJ whole genome shotgun (WGS) entry which is preliminary data.</text>
</comment>
<dbReference type="EMBL" id="JADGJD010001846">
    <property type="protein sequence ID" value="KAJ3037284.1"/>
    <property type="molecule type" value="Genomic_DNA"/>
</dbReference>
<accession>A0AAD5S2G9</accession>
<evidence type="ECO:0000313" key="2">
    <source>
        <dbReference type="EMBL" id="KAJ3037284.1"/>
    </source>
</evidence>
<dbReference type="AlphaFoldDB" id="A0AAD5S2G9"/>
<feature type="compositionally biased region" description="Low complexity" evidence="1">
    <location>
        <begin position="577"/>
        <end position="589"/>
    </location>
</feature>
<keyword evidence="3" id="KW-1185">Reference proteome</keyword>
<feature type="compositionally biased region" description="Basic residues" evidence="1">
    <location>
        <begin position="724"/>
        <end position="734"/>
    </location>
</feature>
<evidence type="ECO:0000313" key="3">
    <source>
        <dbReference type="Proteomes" id="UP001212841"/>
    </source>
</evidence>
<feature type="compositionally biased region" description="Pro residues" evidence="1">
    <location>
        <begin position="312"/>
        <end position="321"/>
    </location>
</feature>
<feature type="compositionally biased region" description="Pro residues" evidence="1">
    <location>
        <begin position="736"/>
        <end position="754"/>
    </location>
</feature>
<dbReference type="InterPro" id="IPR036028">
    <property type="entry name" value="SH3-like_dom_sf"/>
</dbReference>
<feature type="compositionally biased region" description="Low complexity" evidence="1">
    <location>
        <begin position="295"/>
        <end position="308"/>
    </location>
</feature>
<feature type="non-terminal residue" evidence="2">
    <location>
        <position position="1"/>
    </location>
</feature>
<feature type="compositionally biased region" description="Pro residues" evidence="1">
    <location>
        <begin position="267"/>
        <end position="277"/>
    </location>
</feature>
<evidence type="ECO:0000256" key="1">
    <source>
        <dbReference type="SAM" id="MobiDB-lite"/>
    </source>
</evidence>
<sequence length="857" mass="92556">QVRVAGTWEGLGVEWKPLPTPPTQPSESKQQVEGHVLSRSPSHTFYDQGLVFVSFDYDDSDMLRDEADEKKHLVDPVEVVKRLESAGWRVQAMPRRIVGKDGDVSVMDLASLYSWHLQDMNDAIALVSCVSSSYFSTPYARVEFNIIEQAMGVPVIPLILNGSWWESARENEIRVNPERVIDCTWTFDFDDRMKQLVGVVGQLEQERLGISADGRRASLWSDVSGSGGKEEPSRMSVASVVSDDDNVPLGQRNGVPVANGYSTFKLPGPPAPVPPPKGSSRVSTEQPRSGEFSAPQQPQLQPKQAPVQEYTPSPPSTPPTPSFLISDPPAEASQDPTSPRLNPHAPKFAPPRPSPLRNAVSRPPSIDSDVSRASFNSEREDPSNVDSLGRHRRGSSGAFKNPFRRLSASAGVNPNERFVPTPVKGPVVEEEDGEYAFVAGFADKPGQAIPVQPHPPVQPQLPTPPVSRPMTPVVGKEKEKEASTTQRMSSFFGLKKKKSRKEGEREGSVEYEKPESERPPNTVVIPDVAAPTPPARKAFAGKIDKSMISGPVELEDSPRGRASLDGDRGRGWRDSGAPVAPIVSAPIPVQLGSTRARSPSPLRNSAAPIAPVVAPIVEQSYEPQQAYPTPAATPVRPARSRSRSRSPARATRSNSRSRSPRRAVSPVRGEEEDFGVVAPVPIAPTRTGSPEPFDRASTPPSPPRSSPSPRTSLDFVQTGPPPRRPSKSGARRRTNTPPPQSSSSPSTPPSPPRPTSSIPVPAQSVPTQPSNPTPEAPTARGGGPVRTVLKPFISDRMDYGDEVDLHVGDTVVVRTIFADGWCEGVNVTSGKSGMFPAESVGLVADKGEREKMLVPRY</sequence>
<feature type="compositionally biased region" description="Low complexity" evidence="1">
    <location>
        <begin position="621"/>
        <end position="637"/>
    </location>
</feature>
<feature type="compositionally biased region" description="Basic and acidic residues" evidence="1">
    <location>
        <begin position="556"/>
        <end position="573"/>
    </location>
</feature>
<feature type="compositionally biased region" description="Basic and acidic residues" evidence="1">
    <location>
        <begin position="501"/>
        <end position="518"/>
    </location>
</feature>
<feature type="compositionally biased region" description="Pro residues" evidence="1">
    <location>
        <begin position="452"/>
        <end position="467"/>
    </location>
</feature>
<protein>
    <recommendedName>
        <fullName evidence="4">SH3 domain-containing protein</fullName>
    </recommendedName>
</protein>
<feature type="region of interest" description="Disordered" evidence="1">
    <location>
        <begin position="549"/>
        <end position="606"/>
    </location>
</feature>
<feature type="compositionally biased region" description="Low complexity" evidence="1">
    <location>
        <begin position="647"/>
        <end position="667"/>
    </location>
</feature>
<dbReference type="SUPFAM" id="SSF50044">
    <property type="entry name" value="SH3-domain"/>
    <property type="match status" value="1"/>
</dbReference>
<feature type="region of interest" description="Disordered" evidence="1">
    <location>
        <begin position="219"/>
        <end position="426"/>
    </location>
</feature>
<dbReference type="Gene3D" id="2.30.30.40">
    <property type="entry name" value="SH3 Domains"/>
    <property type="match status" value="1"/>
</dbReference>
<reference evidence="2" key="1">
    <citation type="submission" date="2020-05" db="EMBL/GenBank/DDBJ databases">
        <title>Phylogenomic resolution of chytrid fungi.</title>
        <authorList>
            <person name="Stajich J.E."/>
            <person name="Amses K."/>
            <person name="Simmons R."/>
            <person name="Seto K."/>
            <person name="Myers J."/>
            <person name="Bonds A."/>
            <person name="Quandt C.A."/>
            <person name="Barry K."/>
            <person name="Liu P."/>
            <person name="Grigoriev I."/>
            <person name="Longcore J.E."/>
            <person name="James T.Y."/>
        </authorList>
    </citation>
    <scope>NUCLEOTIDE SEQUENCE</scope>
    <source>
        <strain evidence="2">JEL0318</strain>
    </source>
</reference>
<feature type="compositionally biased region" description="Polar residues" evidence="1">
    <location>
        <begin position="591"/>
        <end position="603"/>
    </location>
</feature>
<organism evidence="2 3">
    <name type="scientific">Rhizophlyctis rosea</name>
    <dbReference type="NCBI Taxonomy" id="64517"/>
    <lineage>
        <taxon>Eukaryota</taxon>
        <taxon>Fungi</taxon>
        <taxon>Fungi incertae sedis</taxon>
        <taxon>Chytridiomycota</taxon>
        <taxon>Chytridiomycota incertae sedis</taxon>
        <taxon>Chytridiomycetes</taxon>
        <taxon>Rhizophlyctidales</taxon>
        <taxon>Rhizophlyctidaceae</taxon>
        <taxon>Rhizophlyctis</taxon>
    </lineage>
</organism>